<evidence type="ECO:0000313" key="2">
    <source>
        <dbReference type="EMBL" id="KAG9913912.1"/>
    </source>
</evidence>
<gene>
    <name evidence="2" type="ORF">KCU98_g23269</name>
</gene>
<dbReference type="EMBL" id="JAHFXS010009894">
    <property type="protein sequence ID" value="KAG9913912.1"/>
    <property type="molecule type" value="Genomic_DNA"/>
</dbReference>
<keyword evidence="1" id="KW-1133">Transmembrane helix</keyword>
<keyword evidence="1" id="KW-0812">Transmembrane</keyword>
<comment type="caution">
    <text evidence="2">The sequence shown here is derived from an EMBL/GenBank/DDBJ whole genome shotgun (WGS) entry which is preliminary data.</text>
</comment>
<protein>
    <submittedName>
        <fullName evidence="2">Uncharacterized protein</fullName>
    </submittedName>
</protein>
<keyword evidence="3" id="KW-1185">Reference proteome</keyword>
<evidence type="ECO:0000256" key="1">
    <source>
        <dbReference type="SAM" id="Phobius"/>
    </source>
</evidence>
<sequence length="60" mass="6419">MNYASVVFAGFAVISIVWYFIRGRKAFTGPPVPADVDVSSEVGVVKGQAIDPEDLEKSTS</sequence>
<reference evidence="2" key="1">
    <citation type="journal article" date="2021" name="J Fungi (Basel)">
        <title>Virulence traits and population genomics of the black yeast Aureobasidium melanogenum.</title>
        <authorList>
            <person name="Cernosa A."/>
            <person name="Sun X."/>
            <person name="Gostincar C."/>
            <person name="Fang C."/>
            <person name="Gunde-Cimerman N."/>
            <person name="Song Z."/>
        </authorList>
    </citation>
    <scope>NUCLEOTIDE SEQUENCE</scope>
    <source>
        <strain evidence="2">EXF-9298</strain>
    </source>
</reference>
<evidence type="ECO:0000313" key="3">
    <source>
        <dbReference type="Proteomes" id="UP000729357"/>
    </source>
</evidence>
<organism evidence="2 3">
    <name type="scientific">Aureobasidium melanogenum</name>
    <name type="common">Aureobasidium pullulans var. melanogenum</name>
    <dbReference type="NCBI Taxonomy" id="46634"/>
    <lineage>
        <taxon>Eukaryota</taxon>
        <taxon>Fungi</taxon>
        <taxon>Dikarya</taxon>
        <taxon>Ascomycota</taxon>
        <taxon>Pezizomycotina</taxon>
        <taxon>Dothideomycetes</taxon>
        <taxon>Dothideomycetidae</taxon>
        <taxon>Dothideales</taxon>
        <taxon>Saccotheciaceae</taxon>
        <taxon>Aureobasidium</taxon>
    </lineage>
</organism>
<reference evidence="2" key="2">
    <citation type="submission" date="2021-08" db="EMBL/GenBank/DDBJ databases">
        <authorList>
            <person name="Gostincar C."/>
            <person name="Sun X."/>
            <person name="Song Z."/>
            <person name="Gunde-Cimerman N."/>
        </authorList>
    </citation>
    <scope>NUCLEOTIDE SEQUENCE</scope>
    <source>
        <strain evidence="2">EXF-9298</strain>
    </source>
</reference>
<feature type="transmembrane region" description="Helical" evidence="1">
    <location>
        <begin position="6"/>
        <end position="21"/>
    </location>
</feature>
<feature type="non-terminal residue" evidence="2">
    <location>
        <position position="60"/>
    </location>
</feature>
<name>A0A9P8JGS2_AURME</name>
<dbReference type="AlphaFoldDB" id="A0A9P8JGS2"/>
<dbReference type="Proteomes" id="UP000729357">
    <property type="component" value="Unassembled WGS sequence"/>
</dbReference>
<proteinExistence type="predicted"/>
<accession>A0A9P8JGS2</accession>
<keyword evidence="1" id="KW-0472">Membrane</keyword>